<dbReference type="RefSeq" id="WP_028441868.1">
    <property type="nucleotide sequence ID" value="NZ_CP109044.1"/>
</dbReference>
<dbReference type="GO" id="GO:0022857">
    <property type="term" value="F:transmembrane transporter activity"/>
    <property type="evidence" value="ECO:0007669"/>
    <property type="project" value="InterPro"/>
</dbReference>
<comment type="subcellular location">
    <subcellularLocation>
        <location evidence="1">Cell membrane</location>
        <topology evidence="1">Multi-pass membrane protein</topology>
    </subcellularLocation>
</comment>
<evidence type="ECO:0000256" key="1">
    <source>
        <dbReference type="ARBA" id="ARBA00004651"/>
    </source>
</evidence>
<evidence type="ECO:0000256" key="4">
    <source>
        <dbReference type="ARBA" id="ARBA00022989"/>
    </source>
</evidence>
<feature type="transmembrane region" description="Helical" evidence="7">
    <location>
        <begin position="264"/>
        <end position="283"/>
    </location>
</feature>
<evidence type="ECO:0000256" key="5">
    <source>
        <dbReference type="ARBA" id="ARBA00023136"/>
    </source>
</evidence>
<organism evidence="8 9">
    <name type="scientific">Streptomyces halstedii</name>
    <dbReference type="NCBI Taxonomy" id="1944"/>
    <lineage>
        <taxon>Bacteria</taxon>
        <taxon>Bacillati</taxon>
        <taxon>Actinomycetota</taxon>
        <taxon>Actinomycetes</taxon>
        <taxon>Kitasatosporales</taxon>
        <taxon>Streptomycetaceae</taxon>
        <taxon>Streptomyces</taxon>
    </lineage>
</organism>
<dbReference type="InterPro" id="IPR001851">
    <property type="entry name" value="ABC_transp_permease"/>
</dbReference>
<keyword evidence="5 7" id="KW-0472">Membrane</keyword>
<dbReference type="CDD" id="cd06579">
    <property type="entry name" value="TM_PBP1_transp_AraH_like"/>
    <property type="match status" value="1"/>
</dbReference>
<evidence type="ECO:0000256" key="7">
    <source>
        <dbReference type="SAM" id="Phobius"/>
    </source>
</evidence>
<keyword evidence="3 7" id="KW-0812">Transmembrane</keyword>
<dbReference type="EMBL" id="JAAGLQ010000732">
    <property type="protein sequence ID" value="NEA20606.1"/>
    <property type="molecule type" value="Genomic_DNA"/>
</dbReference>
<name>A0A6N9UES6_STRHA</name>
<evidence type="ECO:0000313" key="9">
    <source>
        <dbReference type="Proteomes" id="UP000471293"/>
    </source>
</evidence>
<sequence>MTQAAVTPSPGPAQPADPAGPDRPASPLARLRDPAWYQEYGVYVAVAALLLFNALFTDHFMTADNFRTQLVQVAPIVIVALGMALVIGTEGVDLSVGSTMALAAAFLPLYLGYGLVPALVVALLAGAVVGAVNGALVSLIGLQPIVATLALFVGGRGLALVVADGQLKQIVNPDLLSLGTGSFLGVPLVVWIAGLLALAVAFLVRRTTFGRQIVAVGGNRSAAALAGLPVKRVLIGVYVLCGVFAALAGILATARLTASDPSSLGTLMELSAITAVVVGGTPLSGGSVRVLGTVAGALLMQLLRATLVKHDLPDSTAQIAQAAIIVAAVYVARERRSR</sequence>
<accession>A0A6N9UES6</accession>
<keyword evidence="2" id="KW-1003">Cell membrane</keyword>
<dbReference type="GO" id="GO:0005886">
    <property type="term" value="C:plasma membrane"/>
    <property type="evidence" value="ECO:0007669"/>
    <property type="project" value="UniProtKB-SubCell"/>
</dbReference>
<feature type="transmembrane region" description="Helical" evidence="7">
    <location>
        <begin position="70"/>
        <end position="89"/>
    </location>
</feature>
<feature type="transmembrane region" description="Helical" evidence="7">
    <location>
        <begin position="183"/>
        <end position="204"/>
    </location>
</feature>
<feature type="transmembrane region" description="Helical" evidence="7">
    <location>
        <begin position="233"/>
        <end position="252"/>
    </location>
</feature>
<dbReference type="AlphaFoldDB" id="A0A6N9UES6"/>
<dbReference type="Pfam" id="PF02653">
    <property type="entry name" value="BPD_transp_2"/>
    <property type="match status" value="1"/>
</dbReference>
<gene>
    <name evidence="8" type="ORF">G3I29_35250</name>
</gene>
<feature type="compositionally biased region" description="Low complexity" evidence="6">
    <location>
        <begin position="16"/>
        <end position="25"/>
    </location>
</feature>
<reference evidence="8 9" key="1">
    <citation type="submission" date="2020-01" db="EMBL/GenBank/DDBJ databases">
        <title>Insect and environment-associated Actinomycetes.</title>
        <authorList>
            <person name="Currrie C."/>
            <person name="Chevrette M."/>
            <person name="Carlson C."/>
            <person name="Stubbendieck R."/>
            <person name="Wendt-Pienkowski E."/>
        </authorList>
    </citation>
    <scope>NUCLEOTIDE SEQUENCE [LARGE SCALE GENOMIC DNA]</scope>
    <source>
        <strain evidence="8 9">SID11342</strain>
    </source>
</reference>
<protein>
    <submittedName>
        <fullName evidence="8">ABC transporter permease</fullName>
    </submittedName>
</protein>
<evidence type="ECO:0000256" key="3">
    <source>
        <dbReference type="ARBA" id="ARBA00022692"/>
    </source>
</evidence>
<comment type="caution">
    <text evidence="8">The sequence shown here is derived from an EMBL/GenBank/DDBJ whole genome shotgun (WGS) entry which is preliminary data.</text>
</comment>
<feature type="transmembrane region" description="Helical" evidence="7">
    <location>
        <begin position="109"/>
        <end position="132"/>
    </location>
</feature>
<dbReference type="PANTHER" id="PTHR32196">
    <property type="entry name" value="ABC TRANSPORTER PERMEASE PROTEIN YPHD-RELATED-RELATED"/>
    <property type="match status" value="1"/>
</dbReference>
<dbReference type="PANTHER" id="PTHR32196:SF19">
    <property type="entry name" value="GALACTOFURANOSE TRANSPORTER PERMEASE PROTEIN YTFT"/>
    <property type="match status" value="1"/>
</dbReference>
<feature type="region of interest" description="Disordered" evidence="6">
    <location>
        <begin position="1"/>
        <end position="25"/>
    </location>
</feature>
<proteinExistence type="predicted"/>
<evidence type="ECO:0000256" key="6">
    <source>
        <dbReference type="SAM" id="MobiDB-lite"/>
    </source>
</evidence>
<feature type="transmembrane region" description="Helical" evidence="7">
    <location>
        <begin position="40"/>
        <end position="58"/>
    </location>
</feature>
<evidence type="ECO:0000256" key="2">
    <source>
        <dbReference type="ARBA" id="ARBA00022475"/>
    </source>
</evidence>
<evidence type="ECO:0000313" key="8">
    <source>
        <dbReference type="EMBL" id="NEA20606.1"/>
    </source>
</evidence>
<keyword evidence="4 7" id="KW-1133">Transmembrane helix</keyword>
<dbReference type="GeneID" id="97298388"/>
<dbReference type="Proteomes" id="UP000471293">
    <property type="component" value="Unassembled WGS sequence"/>
</dbReference>